<proteinExistence type="predicted"/>
<dbReference type="Proteomes" id="UP000190541">
    <property type="component" value="Unassembled WGS sequence"/>
</dbReference>
<keyword evidence="1" id="KW-0732">Signal</keyword>
<dbReference type="PROSITE" id="PS51257">
    <property type="entry name" value="PROKAR_LIPOPROTEIN"/>
    <property type="match status" value="1"/>
</dbReference>
<evidence type="ECO:0008006" key="4">
    <source>
        <dbReference type="Google" id="ProtNLM"/>
    </source>
</evidence>
<dbReference type="InterPro" id="IPR007433">
    <property type="entry name" value="DUF481"/>
</dbReference>
<feature type="chain" id="PRO_5012640065" description="DUF481 domain-containing protein" evidence="1">
    <location>
        <begin position="22"/>
        <end position="244"/>
    </location>
</feature>
<dbReference type="EMBL" id="FUYS01000009">
    <property type="protein sequence ID" value="SKB82762.1"/>
    <property type="molecule type" value="Genomic_DNA"/>
</dbReference>
<reference evidence="2 3" key="1">
    <citation type="submission" date="2017-02" db="EMBL/GenBank/DDBJ databases">
        <authorList>
            <person name="Peterson S.W."/>
        </authorList>
    </citation>
    <scope>NUCLEOTIDE SEQUENCE [LARGE SCALE GENOMIC DNA]</scope>
    <source>
        <strain evidence="2 3">DSM 22899</strain>
    </source>
</reference>
<organism evidence="2 3">
    <name type="scientific">Parapedobacter luteus</name>
    <dbReference type="NCBI Taxonomy" id="623280"/>
    <lineage>
        <taxon>Bacteria</taxon>
        <taxon>Pseudomonadati</taxon>
        <taxon>Bacteroidota</taxon>
        <taxon>Sphingobacteriia</taxon>
        <taxon>Sphingobacteriales</taxon>
        <taxon>Sphingobacteriaceae</taxon>
        <taxon>Parapedobacter</taxon>
    </lineage>
</organism>
<dbReference type="AlphaFoldDB" id="A0A1T5EFN3"/>
<evidence type="ECO:0000313" key="2">
    <source>
        <dbReference type="EMBL" id="SKB82762.1"/>
    </source>
</evidence>
<feature type="signal peptide" evidence="1">
    <location>
        <begin position="1"/>
        <end position="21"/>
    </location>
</feature>
<dbReference type="OrthoDB" id="789864at2"/>
<accession>A0A1T5EFN3</accession>
<gene>
    <name evidence="2" type="ORF">SAMN05660226_03311</name>
</gene>
<keyword evidence="3" id="KW-1185">Reference proteome</keyword>
<dbReference type="Pfam" id="PF04338">
    <property type="entry name" value="DUF481"/>
    <property type="match status" value="1"/>
</dbReference>
<name>A0A1T5EFN3_9SPHI</name>
<sequence>MVKRITCIVVVCCSVVAAACAQWTDSTHYYVQLSSTNSINKANNQSAFLFNNGLRFSIQKERIRLNLNNNWLYGQQDSVKTNNDYSASFDANFYRANKRFFYWGLANYNTSYSLRIKNQLLTGAGVAYSMLDNDVAYINISDGLLFDASSILENDIPIHYQTIRNSFRLVYKFTIKQFVILQGTNFYQPSLTSGADFNIRLNNDISFQLNRWLSLKAALTYNRINRTDSENLLFTYGLAFERYF</sequence>
<evidence type="ECO:0000313" key="3">
    <source>
        <dbReference type="Proteomes" id="UP000190541"/>
    </source>
</evidence>
<dbReference type="RefSeq" id="WP_079717964.1">
    <property type="nucleotide sequence ID" value="NZ_FUYS01000009.1"/>
</dbReference>
<evidence type="ECO:0000256" key="1">
    <source>
        <dbReference type="SAM" id="SignalP"/>
    </source>
</evidence>
<protein>
    <recommendedName>
        <fullName evidence="4">DUF481 domain-containing protein</fullName>
    </recommendedName>
</protein>